<feature type="region of interest" description="Disordered" evidence="1">
    <location>
        <begin position="52"/>
        <end position="76"/>
    </location>
</feature>
<name>A0A816RNI1_BRANA</name>
<reference evidence="2" key="1">
    <citation type="submission" date="2021-01" db="EMBL/GenBank/DDBJ databases">
        <authorList>
            <consortium name="Genoscope - CEA"/>
            <person name="William W."/>
        </authorList>
    </citation>
    <scope>NUCLEOTIDE SEQUENCE</scope>
</reference>
<sequence length="95" mass="10872">MLNDPLPLAILDQSNKNKIITKVAQDWDEVDVRCIYEILQSFELLVIDHINENSSGDVSTPSNKRKEDECDQMDMTSTSKKLCTNIIKKEKTKTD</sequence>
<evidence type="ECO:0000256" key="1">
    <source>
        <dbReference type="SAM" id="MobiDB-lite"/>
    </source>
</evidence>
<protein>
    <submittedName>
        <fullName evidence="2">(rape) hypothetical protein</fullName>
    </submittedName>
</protein>
<gene>
    <name evidence="2" type="ORF">DARMORV10_C01P38440.1</name>
</gene>
<dbReference type="EMBL" id="HG994365">
    <property type="protein sequence ID" value="CAF2076036.1"/>
    <property type="molecule type" value="Genomic_DNA"/>
</dbReference>
<accession>A0A816RNI1</accession>
<organism evidence="2">
    <name type="scientific">Brassica napus</name>
    <name type="common">Rape</name>
    <dbReference type="NCBI Taxonomy" id="3708"/>
    <lineage>
        <taxon>Eukaryota</taxon>
        <taxon>Viridiplantae</taxon>
        <taxon>Streptophyta</taxon>
        <taxon>Embryophyta</taxon>
        <taxon>Tracheophyta</taxon>
        <taxon>Spermatophyta</taxon>
        <taxon>Magnoliopsida</taxon>
        <taxon>eudicotyledons</taxon>
        <taxon>Gunneridae</taxon>
        <taxon>Pentapetalae</taxon>
        <taxon>rosids</taxon>
        <taxon>malvids</taxon>
        <taxon>Brassicales</taxon>
        <taxon>Brassicaceae</taxon>
        <taxon>Brassiceae</taxon>
        <taxon>Brassica</taxon>
    </lineage>
</organism>
<evidence type="ECO:0000313" key="2">
    <source>
        <dbReference type="EMBL" id="CAF2076036.1"/>
    </source>
</evidence>
<proteinExistence type="predicted"/>
<dbReference type="Proteomes" id="UP001295469">
    <property type="component" value="Chromosome C01"/>
</dbReference>
<feature type="compositionally biased region" description="Polar residues" evidence="1">
    <location>
        <begin position="52"/>
        <end position="62"/>
    </location>
</feature>
<dbReference type="AlphaFoldDB" id="A0A816RNI1"/>